<evidence type="ECO:0000256" key="1">
    <source>
        <dbReference type="ARBA" id="ARBA00009156"/>
    </source>
</evidence>
<feature type="domain" description="Carbohydrate kinase FGGY N-terminal" evidence="5">
    <location>
        <begin position="8"/>
        <end position="295"/>
    </location>
</feature>
<dbReference type="Proteomes" id="UP000041254">
    <property type="component" value="Unassembled WGS sequence"/>
</dbReference>
<evidence type="ECO:0000313" key="7">
    <source>
        <dbReference type="EMBL" id="CEM14872.1"/>
    </source>
</evidence>
<dbReference type="SUPFAM" id="SSF53067">
    <property type="entry name" value="Actin-like ATPase domain"/>
    <property type="match status" value="2"/>
</dbReference>
<dbReference type="InParanoid" id="A0A0G4FM32"/>
<keyword evidence="4" id="KW-0119">Carbohydrate metabolism</keyword>
<evidence type="ECO:0000259" key="5">
    <source>
        <dbReference type="Pfam" id="PF00370"/>
    </source>
</evidence>
<keyword evidence="3 4" id="KW-0418">Kinase</keyword>
<dbReference type="PANTHER" id="PTHR10196:SF57">
    <property type="entry name" value="XYLULOSE KINASE"/>
    <property type="match status" value="1"/>
</dbReference>
<evidence type="ECO:0000313" key="8">
    <source>
        <dbReference type="Proteomes" id="UP000041254"/>
    </source>
</evidence>
<dbReference type="Pfam" id="PF00370">
    <property type="entry name" value="FGGY_N"/>
    <property type="match status" value="1"/>
</dbReference>
<dbReference type="Pfam" id="PF02782">
    <property type="entry name" value="FGGY_C"/>
    <property type="match status" value="1"/>
</dbReference>
<comment type="catalytic activity">
    <reaction evidence="4">
        <text>D-xylulose + ATP = D-xylulose 5-phosphate + ADP + H(+)</text>
        <dbReference type="Rhea" id="RHEA:10964"/>
        <dbReference type="ChEBI" id="CHEBI:15378"/>
        <dbReference type="ChEBI" id="CHEBI:17140"/>
        <dbReference type="ChEBI" id="CHEBI:30616"/>
        <dbReference type="ChEBI" id="CHEBI:57737"/>
        <dbReference type="ChEBI" id="CHEBI:456216"/>
        <dbReference type="EC" id="2.7.1.17"/>
    </reaction>
</comment>
<protein>
    <recommendedName>
        <fullName evidence="4">Xylulose kinase</fullName>
        <ecNumber evidence="4">2.7.1.17</ecNumber>
    </recommendedName>
</protein>
<accession>A0A0G4FM32</accession>
<keyword evidence="4" id="KW-0859">Xylose metabolism</keyword>
<proteinExistence type="inferred from homology"/>
<dbReference type="Gene3D" id="3.30.420.40">
    <property type="match status" value="2"/>
</dbReference>
<dbReference type="OrthoDB" id="1728974at2759"/>
<dbReference type="GO" id="GO:0005524">
    <property type="term" value="F:ATP binding"/>
    <property type="evidence" value="ECO:0007669"/>
    <property type="project" value="UniProtKB-KW"/>
</dbReference>
<dbReference type="GO" id="GO:0005997">
    <property type="term" value="P:xylulose metabolic process"/>
    <property type="evidence" value="ECO:0007669"/>
    <property type="project" value="TreeGrafter"/>
</dbReference>
<dbReference type="EMBL" id="CDMY01000460">
    <property type="protein sequence ID" value="CEM14872.1"/>
    <property type="molecule type" value="Genomic_DNA"/>
</dbReference>
<keyword evidence="8" id="KW-1185">Reference proteome</keyword>
<dbReference type="InterPro" id="IPR042024">
    <property type="entry name" value="D-XK_euk"/>
</dbReference>
<dbReference type="GO" id="GO:0004856">
    <property type="term" value="F:D-xylulokinase activity"/>
    <property type="evidence" value="ECO:0007669"/>
    <property type="project" value="UniProtKB-UniRule"/>
</dbReference>
<organism evidence="7 8">
    <name type="scientific">Vitrella brassicaformis (strain CCMP3155)</name>
    <dbReference type="NCBI Taxonomy" id="1169540"/>
    <lineage>
        <taxon>Eukaryota</taxon>
        <taxon>Sar</taxon>
        <taxon>Alveolata</taxon>
        <taxon>Colpodellida</taxon>
        <taxon>Vitrellaceae</taxon>
        <taxon>Vitrella</taxon>
    </lineage>
</organism>
<name>A0A0G4FM32_VITBC</name>
<dbReference type="InterPro" id="IPR018485">
    <property type="entry name" value="FGGY_C"/>
</dbReference>
<evidence type="ECO:0000259" key="6">
    <source>
        <dbReference type="Pfam" id="PF02782"/>
    </source>
</evidence>
<keyword evidence="2 4" id="KW-0808">Transferase</keyword>
<dbReference type="CDD" id="cd07776">
    <property type="entry name" value="ASKHA_NBD_FGGY_SpXK-like"/>
    <property type="match status" value="1"/>
</dbReference>
<comment type="similarity">
    <text evidence="1 4">Belongs to the FGGY kinase family.</text>
</comment>
<dbReference type="VEuPathDB" id="CryptoDB:Vbra_15674"/>
<evidence type="ECO:0000256" key="3">
    <source>
        <dbReference type="ARBA" id="ARBA00022777"/>
    </source>
</evidence>
<dbReference type="AlphaFoldDB" id="A0A0G4FM32"/>
<dbReference type="GO" id="GO:0005829">
    <property type="term" value="C:cytosol"/>
    <property type="evidence" value="ECO:0007669"/>
    <property type="project" value="TreeGrafter"/>
</dbReference>
<dbReference type="STRING" id="1169540.A0A0G4FM32"/>
<evidence type="ECO:0000256" key="2">
    <source>
        <dbReference type="ARBA" id="ARBA00022679"/>
    </source>
</evidence>
<dbReference type="InterPro" id="IPR018484">
    <property type="entry name" value="FGGY_N"/>
</dbReference>
<dbReference type="InterPro" id="IPR043129">
    <property type="entry name" value="ATPase_NBD"/>
</dbReference>
<keyword evidence="4" id="KW-0547">Nucleotide-binding</keyword>
<dbReference type="PANTHER" id="PTHR10196">
    <property type="entry name" value="SUGAR KINASE"/>
    <property type="match status" value="1"/>
</dbReference>
<dbReference type="GO" id="GO:0042732">
    <property type="term" value="P:D-xylose metabolic process"/>
    <property type="evidence" value="ECO:0007669"/>
    <property type="project" value="UniProtKB-UniRule"/>
</dbReference>
<feature type="domain" description="Carbohydrate kinase FGGY C-terminal" evidence="6">
    <location>
        <begin position="304"/>
        <end position="506"/>
    </location>
</feature>
<evidence type="ECO:0000256" key="4">
    <source>
        <dbReference type="RuleBase" id="RU367058"/>
    </source>
</evidence>
<keyword evidence="4" id="KW-0067">ATP-binding</keyword>
<gene>
    <name evidence="7" type="ORF">Vbra_15674</name>
</gene>
<dbReference type="OMA" id="NSCALGG"/>
<sequence length="573" mass="62376">MADSESPLYLGLDLSTQSLKAVVIRQDTLEVVCSARVGFDEDLPHHRTVNGVHLGNEGEATSPPLMWVEAMELVLDRLTEQQCPFQRIVGVSGSGQQHGTVYWAKGGEQALKALDKQQQSLTNHFRRAFALDASPIWMDTSTSAECQAMENSIGGPLALAGLTGSRAYERFSAHQILRRFKRDSSLRHRCERISLVSSFACSLLAGKYVDVDFADASGMNLMDIKSHQWHPSLVSFLAQSIGTDPAHLSALLGASPTPSWSVCSVIAPHYVHKYGFDPGCEVVAWSGDNPNSIVGLGLLKEGDMAVSLGTSDTLLAVVREPKALSIGHVMVHPALEGAYFIMLCYSNGDITRKSVRDEFANGDWVDFARLVENHPPGNNSHIGVYLSTNECTPPLDKGPPLRFKVDDSGHAKSEDRFPSPCMDCRAVVEMRALAMHSHLQQIAPSLLQSAAPPSPSRSSPRLLLTGGASSSPAIRQVFADVFQRPVTILDRPDSAALGAAYRALHACEKRKDGEQYGEIGLFDRIGRAGEVTEEPKRESGGLYRMLAGAYGDVEDMLVKERGRVTQQEQRDGK</sequence>
<reference evidence="7 8" key="1">
    <citation type="submission" date="2014-11" db="EMBL/GenBank/DDBJ databases">
        <authorList>
            <person name="Zhu J."/>
            <person name="Qi W."/>
            <person name="Song R."/>
        </authorList>
    </citation>
    <scope>NUCLEOTIDE SEQUENCE [LARGE SCALE GENOMIC DNA]</scope>
</reference>
<dbReference type="EC" id="2.7.1.17" evidence="4"/>